<evidence type="ECO:0000259" key="2">
    <source>
        <dbReference type="Pfam" id="PF10551"/>
    </source>
</evidence>
<gene>
    <name evidence="3" type="ORF">EMPS_06685</name>
</gene>
<accession>A0A9P3HDF8</accession>
<keyword evidence="4" id="KW-1185">Reference proteome</keyword>
<dbReference type="Pfam" id="PF10551">
    <property type="entry name" value="MULE"/>
    <property type="match status" value="1"/>
</dbReference>
<sequence>MSIASLSSPQTLEPVAQRRDSVLEPDEVEVDVSSDFASVQERKFPSLKDAFDHYQEFCRSKGFALKKIRKSRGETISVGCARAGKYRPNQKAPAEGANSVNANGNKIVSREHNTTRLTDCKFVLYMSRDKANRDVCQYSVTGGRFIHNHPLGDLHTMPQGYTVTEDDEKTILDWYHKTHSPTKVASMFQAQGGGRILSAKKVQNIVHSHQAKHRGGLNPLQSSLQDLVSKGIKFDIKSNGDGTLKALFIMHPASLALLRQFSRVLSMDCTYKTNSARLPFLHVVGFTATNQTFSVAGAFISSETGSDYEWAIQRLIDYAPEVRNTKIILTDTEKALMNALSELLPDAMNLLCGWHVRKNVEKMVSQVSNDDVIRDKFMTSFEALICSETEEEFEANLACLGVDAGLPENKLKVMLIYINTQWIEHKHRFVKAWTNKHRHFKHSSTSINEGAHGVYKKFIGQRGGTMTHALTCYEDYINNQTKQIELKTRDDMTCAPSYGESLAFALIRKKISLFALKEFHSQVKRTRDTTLPACTDVFTRVMGIPCAHTILHKARSNEPITVDPEAGSRMRGVHVKRFRAVDA</sequence>
<reference evidence="3" key="2">
    <citation type="journal article" date="2022" name="Microbiol. Resour. Announc.">
        <title>Whole-Genome Sequence of Entomortierella parvispora E1425, a Mucoromycotan Fungus Associated with Burkholderiaceae-Related Endosymbiotic Bacteria.</title>
        <authorList>
            <person name="Herlambang A."/>
            <person name="Guo Y."/>
            <person name="Takashima Y."/>
            <person name="Narisawa K."/>
            <person name="Ohta H."/>
            <person name="Nishizawa T."/>
        </authorList>
    </citation>
    <scope>NUCLEOTIDE SEQUENCE</scope>
    <source>
        <strain evidence="3">E1425</strain>
    </source>
</reference>
<dbReference type="EMBL" id="BQFW01000009">
    <property type="protein sequence ID" value="GJJ74327.1"/>
    <property type="molecule type" value="Genomic_DNA"/>
</dbReference>
<dbReference type="InterPro" id="IPR018289">
    <property type="entry name" value="MULE_transposase_dom"/>
</dbReference>
<reference evidence="3" key="1">
    <citation type="submission" date="2021-11" db="EMBL/GenBank/DDBJ databases">
        <authorList>
            <person name="Herlambang A."/>
            <person name="Guo Y."/>
            <person name="Takashima Y."/>
            <person name="Nishizawa T."/>
        </authorList>
    </citation>
    <scope>NUCLEOTIDE SEQUENCE</scope>
    <source>
        <strain evidence="3">E1425</strain>
    </source>
</reference>
<feature type="region of interest" description="Disordered" evidence="1">
    <location>
        <begin position="1"/>
        <end position="23"/>
    </location>
</feature>
<dbReference type="OrthoDB" id="1880067at2759"/>
<feature type="region of interest" description="Disordered" evidence="1">
    <location>
        <begin position="87"/>
        <end position="107"/>
    </location>
</feature>
<dbReference type="PANTHER" id="PTHR31569">
    <property type="entry name" value="SWIM-TYPE DOMAIN-CONTAINING PROTEIN"/>
    <property type="match status" value="1"/>
</dbReference>
<comment type="caution">
    <text evidence="3">The sequence shown here is derived from an EMBL/GenBank/DDBJ whole genome shotgun (WGS) entry which is preliminary data.</text>
</comment>
<dbReference type="PANTHER" id="PTHR31569:SF4">
    <property type="entry name" value="SWIM-TYPE DOMAIN-CONTAINING PROTEIN"/>
    <property type="match status" value="1"/>
</dbReference>
<evidence type="ECO:0000313" key="4">
    <source>
        <dbReference type="Proteomes" id="UP000827284"/>
    </source>
</evidence>
<dbReference type="Proteomes" id="UP000827284">
    <property type="component" value="Unassembled WGS sequence"/>
</dbReference>
<evidence type="ECO:0000256" key="1">
    <source>
        <dbReference type="SAM" id="MobiDB-lite"/>
    </source>
</evidence>
<name>A0A9P3HDF8_9FUNG</name>
<evidence type="ECO:0000313" key="3">
    <source>
        <dbReference type="EMBL" id="GJJ74327.1"/>
    </source>
</evidence>
<organism evidence="3 4">
    <name type="scientific">Entomortierella parvispora</name>
    <dbReference type="NCBI Taxonomy" id="205924"/>
    <lineage>
        <taxon>Eukaryota</taxon>
        <taxon>Fungi</taxon>
        <taxon>Fungi incertae sedis</taxon>
        <taxon>Mucoromycota</taxon>
        <taxon>Mortierellomycotina</taxon>
        <taxon>Mortierellomycetes</taxon>
        <taxon>Mortierellales</taxon>
        <taxon>Mortierellaceae</taxon>
        <taxon>Entomortierella</taxon>
    </lineage>
</organism>
<protein>
    <submittedName>
        <fullName evidence="3">Zinc finger SWIM domain-containing protein 3</fullName>
    </submittedName>
</protein>
<feature type="compositionally biased region" description="Polar residues" evidence="1">
    <location>
        <begin position="1"/>
        <end position="11"/>
    </location>
</feature>
<dbReference type="AlphaFoldDB" id="A0A9P3HDF8"/>
<proteinExistence type="predicted"/>
<dbReference type="InterPro" id="IPR052579">
    <property type="entry name" value="Zinc_finger_SWIM"/>
</dbReference>
<feature type="domain" description="MULE transposase" evidence="2">
    <location>
        <begin position="264"/>
        <end position="359"/>
    </location>
</feature>